<evidence type="ECO:0000256" key="2">
    <source>
        <dbReference type="ARBA" id="ARBA00010617"/>
    </source>
</evidence>
<dbReference type="InterPro" id="IPR001128">
    <property type="entry name" value="Cyt_P450"/>
</dbReference>
<dbReference type="GeneID" id="70248760"/>
<evidence type="ECO:0000256" key="1">
    <source>
        <dbReference type="ARBA" id="ARBA00001971"/>
    </source>
</evidence>
<keyword evidence="4" id="KW-0560">Oxidoreductase</keyword>
<evidence type="ECO:0000256" key="4">
    <source>
        <dbReference type="ARBA" id="ARBA00023002"/>
    </source>
</evidence>
<gene>
    <name evidence="9" type="ORF">BGW36DRAFT_398956</name>
</gene>
<dbReference type="SUPFAM" id="SSF48264">
    <property type="entry name" value="Cytochrome P450"/>
    <property type="match status" value="1"/>
</dbReference>
<evidence type="ECO:0000256" key="5">
    <source>
        <dbReference type="ARBA" id="ARBA00023004"/>
    </source>
</evidence>
<dbReference type="InterPro" id="IPR002401">
    <property type="entry name" value="Cyt_P450_E_grp-I"/>
</dbReference>
<accession>A0AAD4KK89</accession>
<organism evidence="9 10">
    <name type="scientific">Talaromyces proteolyticus</name>
    <dbReference type="NCBI Taxonomy" id="1131652"/>
    <lineage>
        <taxon>Eukaryota</taxon>
        <taxon>Fungi</taxon>
        <taxon>Dikarya</taxon>
        <taxon>Ascomycota</taxon>
        <taxon>Pezizomycotina</taxon>
        <taxon>Eurotiomycetes</taxon>
        <taxon>Eurotiomycetidae</taxon>
        <taxon>Eurotiales</taxon>
        <taxon>Trichocomaceae</taxon>
        <taxon>Talaromyces</taxon>
        <taxon>Talaromyces sect. Bacilispori</taxon>
    </lineage>
</organism>
<evidence type="ECO:0000256" key="7">
    <source>
        <dbReference type="PIRSR" id="PIRSR602401-1"/>
    </source>
</evidence>
<dbReference type="CDD" id="cd11065">
    <property type="entry name" value="CYP64-like"/>
    <property type="match status" value="1"/>
</dbReference>
<feature type="chain" id="PRO_5041941465" evidence="8">
    <location>
        <begin position="20"/>
        <end position="535"/>
    </location>
</feature>
<comment type="cofactor">
    <cofactor evidence="1 7">
        <name>heme</name>
        <dbReference type="ChEBI" id="CHEBI:30413"/>
    </cofactor>
</comment>
<evidence type="ECO:0000256" key="3">
    <source>
        <dbReference type="ARBA" id="ARBA00022723"/>
    </source>
</evidence>
<protein>
    <submittedName>
        <fullName evidence="9">Cytochrome P450</fullName>
    </submittedName>
</protein>
<comment type="similarity">
    <text evidence="2">Belongs to the cytochrome P450 family.</text>
</comment>
<reference evidence="9" key="1">
    <citation type="submission" date="2021-12" db="EMBL/GenBank/DDBJ databases">
        <title>Convergent genome expansion in fungi linked to evolution of root-endophyte symbiosis.</title>
        <authorList>
            <consortium name="DOE Joint Genome Institute"/>
            <person name="Ke Y.-H."/>
            <person name="Bonito G."/>
            <person name="Liao H.-L."/>
            <person name="Looney B."/>
            <person name="Rojas-Flechas A."/>
            <person name="Nash J."/>
            <person name="Hameed K."/>
            <person name="Schadt C."/>
            <person name="Martin F."/>
            <person name="Crous P.W."/>
            <person name="Miettinen O."/>
            <person name="Magnuson J.K."/>
            <person name="Labbe J."/>
            <person name="Jacobson D."/>
            <person name="Doktycz M.J."/>
            <person name="Veneault-Fourrey C."/>
            <person name="Kuo A."/>
            <person name="Mondo S."/>
            <person name="Calhoun S."/>
            <person name="Riley R."/>
            <person name="Ohm R."/>
            <person name="LaButti K."/>
            <person name="Andreopoulos B."/>
            <person name="Pangilinan J."/>
            <person name="Nolan M."/>
            <person name="Tritt A."/>
            <person name="Clum A."/>
            <person name="Lipzen A."/>
            <person name="Daum C."/>
            <person name="Barry K."/>
            <person name="Grigoriev I.V."/>
            <person name="Vilgalys R."/>
        </authorList>
    </citation>
    <scope>NUCLEOTIDE SEQUENCE</scope>
    <source>
        <strain evidence="9">PMI_201</strain>
    </source>
</reference>
<dbReference type="GO" id="GO:0020037">
    <property type="term" value="F:heme binding"/>
    <property type="evidence" value="ECO:0007669"/>
    <property type="project" value="InterPro"/>
</dbReference>
<dbReference type="PRINTS" id="PR00385">
    <property type="entry name" value="P450"/>
</dbReference>
<dbReference type="RefSeq" id="XP_046069327.1">
    <property type="nucleotide sequence ID" value="XM_046218473.1"/>
</dbReference>
<dbReference type="AlphaFoldDB" id="A0AAD4KK89"/>
<keyword evidence="8" id="KW-0732">Signal</keyword>
<name>A0AAD4KK89_9EURO</name>
<proteinExistence type="inferred from homology"/>
<evidence type="ECO:0000256" key="8">
    <source>
        <dbReference type="SAM" id="SignalP"/>
    </source>
</evidence>
<dbReference type="Gene3D" id="1.10.630.10">
    <property type="entry name" value="Cytochrome P450"/>
    <property type="match status" value="1"/>
</dbReference>
<dbReference type="InterPro" id="IPR050364">
    <property type="entry name" value="Cytochrome_P450_fung"/>
</dbReference>
<keyword evidence="3 7" id="KW-0479">Metal-binding</keyword>
<feature type="signal peptide" evidence="8">
    <location>
        <begin position="1"/>
        <end position="19"/>
    </location>
</feature>
<dbReference type="GO" id="GO:0016705">
    <property type="term" value="F:oxidoreductase activity, acting on paired donors, with incorporation or reduction of molecular oxygen"/>
    <property type="evidence" value="ECO:0007669"/>
    <property type="project" value="InterPro"/>
</dbReference>
<keyword evidence="5 7" id="KW-0408">Iron</keyword>
<dbReference type="InterPro" id="IPR036396">
    <property type="entry name" value="Cyt_P450_sf"/>
</dbReference>
<dbReference type="GO" id="GO:0004497">
    <property type="term" value="F:monooxygenase activity"/>
    <property type="evidence" value="ECO:0007669"/>
    <property type="project" value="UniProtKB-KW"/>
</dbReference>
<dbReference type="EMBL" id="JAJTJA010000009">
    <property type="protein sequence ID" value="KAH8693657.1"/>
    <property type="molecule type" value="Genomic_DNA"/>
</dbReference>
<keyword evidence="10" id="KW-1185">Reference proteome</keyword>
<dbReference type="PANTHER" id="PTHR46300:SF2">
    <property type="entry name" value="CYTOCHROME P450 MONOOXYGENASE ALNH-RELATED"/>
    <property type="match status" value="1"/>
</dbReference>
<keyword evidence="6" id="KW-0503">Monooxygenase</keyword>
<evidence type="ECO:0000256" key="6">
    <source>
        <dbReference type="ARBA" id="ARBA00023033"/>
    </source>
</evidence>
<dbReference type="Pfam" id="PF00067">
    <property type="entry name" value="p450"/>
    <property type="match status" value="1"/>
</dbReference>
<dbReference type="Proteomes" id="UP001201262">
    <property type="component" value="Unassembled WGS sequence"/>
</dbReference>
<evidence type="ECO:0000313" key="9">
    <source>
        <dbReference type="EMBL" id="KAH8693657.1"/>
    </source>
</evidence>
<dbReference type="PRINTS" id="PR00463">
    <property type="entry name" value="EP450I"/>
</dbReference>
<evidence type="ECO:0000313" key="10">
    <source>
        <dbReference type="Proteomes" id="UP001201262"/>
    </source>
</evidence>
<dbReference type="GO" id="GO:0005506">
    <property type="term" value="F:iron ion binding"/>
    <property type="evidence" value="ECO:0007669"/>
    <property type="project" value="InterPro"/>
</dbReference>
<feature type="binding site" description="axial binding residue" evidence="7">
    <location>
        <position position="441"/>
    </location>
    <ligand>
        <name>heme</name>
        <dbReference type="ChEBI" id="CHEBI:30413"/>
    </ligand>
    <ligandPart>
        <name>Fe</name>
        <dbReference type="ChEBI" id="CHEBI:18248"/>
    </ligandPart>
</feature>
<comment type="caution">
    <text evidence="9">The sequence shown here is derived from an EMBL/GenBank/DDBJ whole genome shotgun (WGS) entry which is preliminary data.</text>
</comment>
<sequence>MAVLTTLTILSLVAGFVYALLTVGHRDPRYPPGPPTLPFIGNLHQLPTKHIYLKLTEFAKIYGGLYTLKFGTGTVAVITDRRIVRELLDRKSSTSSARPASYITQKIISDGDHLLTVPYGQYWRTARRTIHQHFMESMCEHHDRIQHAEAVQMLRDFVFEPEKYMLHPKRFSNSTITSILYGVRSPSYESTQLKLLYEIMDHFTTVMEPGAMPPVDIYPWLKYIPERFLRNWVSRATQVKHEMHFLYESFLQHIIRRREEQGSKDSFLDKILDNNGKPNFTHNQMRFVGGNIMEAGSDTTANVLTAFIQAVTKWPRVQRKAQEEIDAKIGEDRTPNWADYSSLPYVAAIVKETMRWRPVTPLGIPHALDEDEWVDGKLLPKGTTLIMNTWGLHHDEKQFANPDVFNPDRYAGKTLSAAEYAISPDYENRDHYGYGAGRRLCVGIHLAERNLFLAMSMLLWAFNFEKEIDLVTKKPLEPDISPLTGYHEGIVTSAKPFPCKVTLRSEARRETILREFEDVEVEILSKYETSIHLGK</sequence>
<dbReference type="PANTHER" id="PTHR46300">
    <property type="entry name" value="P450, PUTATIVE (EUROFUNG)-RELATED-RELATED"/>
    <property type="match status" value="1"/>
</dbReference>
<keyword evidence="7" id="KW-0349">Heme</keyword>